<dbReference type="CDD" id="cd07377">
    <property type="entry name" value="WHTH_GntR"/>
    <property type="match status" value="1"/>
</dbReference>
<dbReference type="RefSeq" id="WP_168549695.1">
    <property type="nucleotide sequence ID" value="NZ_JAAXPR010000018.1"/>
</dbReference>
<dbReference type="InterPro" id="IPR028978">
    <property type="entry name" value="Chorismate_lyase_/UTRA_dom_sf"/>
</dbReference>
<dbReference type="SMART" id="SM00345">
    <property type="entry name" value="HTH_GNTR"/>
    <property type="match status" value="1"/>
</dbReference>
<evidence type="ECO:0000256" key="3">
    <source>
        <dbReference type="ARBA" id="ARBA00023163"/>
    </source>
</evidence>
<keyword evidence="1" id="KW-0805">Transcription regulation</keyword>
<dbReference type="InterPro" id="IPR050679">
    <property type="entry name" value="Bact_HTH_transcr_reg"/>
</dbReference>
<feature type="domain" description="HTH gntR-type" evidence="4">
    <location>
        <begin position="3"/>
        <end position="71"/>
    </location>
</feature>
<keyword evidence="3" id="KW-0804">Transcription</keyword>
<evidence type="ECO:0000313" key="5">
    <source>
        <dbReference type="EMBL" id="NKZ20955.1"/>
    </source>
</evidence>
<name>A0A7X6MYY0_9STRE</name>
<gene>
    <name evidence="5" type="ORF">HF992_08965</name>
</gene>
<dbReference type="SMART" id="SM00866">
    <property type="entry name" value="UTRA"/>
    <property type="match status" value="1"/>
</dbReference>
<protein>
    <submittedName>
        <fullName evidence="5">GntR family transcriptional regulator</fullName>
    </submittedName>
</protein>
<comment type="caution">
    <text evidence="5">The sequence shown here is derived from an EMBL/GenBank/DDBJ whole genome shotgun (WGS) entry which is preliminary data.</text>
</comment>
<dbReference type="SUPFAM" id="SSF64288">
    <property type="entry name" value="Chorismate lyase-like"/>
    <property type="match status" value="1"/>
</dbReference>
<accession>A0A7X6MYY0</accession>
<keyword evidence="6" id="KW-1185">Reference proteome</keyword>
<dbReference type="Pfam" id="PF07702">
    <property type="entry name" value="UTRA"/>
    <property type="match status" value="1"/>
</dbReference>
<dbReference type="Proteomes" id="UP000522720">
    <property type="component" value="Unassembled WGS sequence"/>
</dbReference>
<proteinExistence type="predicted"/>
<dbReference type="SUPFAM" id="SSF46785">
    <property type="entry name" value="Winged helix' DNA-binding domain"/>
    <property type="match status" value="1"/>
</dbReference>
<dbReference type="PANTHER" id="PTHR44846">
    <property type="entry name" value="MANNOSYL-D-GLYCERATE TRANSPORT/METABOLISM SYSTEM REPRESSOR MNGR-RELATED"/>
    <property type="match status" value="1"/>
</dbReference>
<dbReference type="Gene3D" id="1.10.10.10">
    <property type="entry name" value="Winged helix-like DNA-binding domain superfamily/Winged helix DNA-binding domain"/>
    <property type="match status" value="1"/>
</dbReference>
<dbReference type="Pfam" id="PF00392">
    <property type="entry name" value="GntR"/>
    <property type="match status" value="1"/>
</dbReference>
<dbReference type="EMBL" id="JAAXPR010000018">
    <property type="protein sequence ID" value="NKZ20955.1"/>
    <property type="molecule type" value="Genomic_DNA"/>
</dbReference>
<dbReference type="InterPro" id="IPR000524">
    <property type="entry name" value="Tscrpt_reg_HTH_GntR"/>
</dbReference>
<evidence type="ECO:0000256" key="1">
    <source>
        <dbReference type="ARBA" id="ARBA00023015"/>
    </source>
</evidence>
<organism evidence="5 6">
    <name type="scientific">Streptococcus ovuberis</name>
    <dbReference type="NCBI Taxonomy" id="1936207"/>
    <lineage>
        <taxon>Bacteria</taxon>
        <taxon>Bacillati</taxon>
        <taxon>Bacillota</taxon>
        <taxon>Bacilli</taxon>
        <taxon>Lactobacillales</taxon>
        <taxon>Streptococcaceae</taxon>
        <taxon>Streptococcus</taxon>
    </lineage>
</organism>
<evidence type="ECO:0000259" key="4">
    <source>
        <dbReference type="PROSITE" id="PS50949"/>
    </source>
</evidence>
<keyword evidence="2" id="KW-0238">DNA-binding</keyword>
<dbReference type="GO" id="GO:0045892">
    <property type="term" value="P:negative regulation of DNA-templated transcription"/>
    <property type="evidence" value="ECO:0007669"/>
    <property type="project" value="TreeGrafter"/>
</dbReference>
<reference evidence="5 6" key="1">
    <citation type="submission" date="2020-04" db="EMBL/GenBank/DDBJ databases">
        <title>MicrobeNet Type strains.</title>
        <authorList>
            <person name="Nicholson A.C."/>
        </authorList>
    </citation>
    <scope>NUCLEOTIDE SEQUENCE [LARGE SCALE GENOMIC DNA]</scope>
    <source>
        <strain evidence="5 6">CCUG 69612</strain>
    </source>
</reference>
<dbReference type="InterPro" id="IPR011663">
    <property type="entry name" value="UTRA"/>
</dbReference>
<evidence type="ECO:0000256" key="2">
    <source>
        <dbReference type="ARBA" id="ARBA00023125"/>
    </source>
</evidence>
<dbReference type="InterPro" id="IPR036388">
    <property type="entry name" value="WH-like_DNA-bd_sf"/>
</dbReference>
<dbReference type="Gene3D" id="3.40.1410.10">
    <property type="entry name" value="Chorismate lyase-like"/>
    <property type="match status" value="1"/>
</dbReference>
<dbReference type="AlphaFoldDB" id="A0A7X6MYY0"/>
<dbReference type="InterPro" id="IPR036390">
    <property type="entry name" value="WH_DNA-bd_sf"/>
</dbReference>
<sequence length="235" mass="27704">MRTPKYQKIKNDLKQQLRSGKFASGDKFYTEAELMDIYQVSSITVIRSLNDLVAEGYLTRQQGKGTFVSRARKGKRVLFSDVELFPVEQDQVTVLAIVREQDPNILKKLKLGKNGAYYRIERIRQADNVPYIYQKSFIPEAYINEDYPELSYYNSIYKHFKEDFNIHMNEEDFIETNEITLPTPEHVAKLLNTTTDEPVVLQIRTTFNEASNTVYEYIESYKKWNFYKFQLTSDH</sequence>
<dbReference type="GO" id="GO:0003677">
    <property type="term" value="F:DNA binding"/>
    <property type="evidence" value="ECO:0007669"/>
    <property type="project" value="UniProtKB-KW"/>
</dbReference>
<dbReference type="PROSITE" id="PS50949">
    <property type="entry name" value="HTH_GNTR"/>
    <property type="match status" value="1"/>
</dbReference>
<dbReference type="PANTHER" id="PTHR44846:SF17">
    <property type="entry name" value="GNTR-FAMILY TRANSCRIPTIONAL REGULATOR"/>
    <property type="match status" value="1"/>
</dbReference>
<dbReference type="GO" id="GO:0003700">
    <property type="term" value="F:DNA-binding transcription factor activity"/>
    <property type="evidence" value="ECO:0007669"/>
    <property type="project" value="InterPro"/>
</dbReference>
<evidence type="ECO:0000313" key="6">
    <source>
        <dbReference type="Proteomes" id="UP000522720"/>
    </source>
</evidence>